<dbReference type="Proteomes" id="UP000032726">
    <property type="component" value="Chromosome"/>
</dbReference>
<keyword evidence="1" id="KW-0378">Hydrolase</keyword>
<keyword evidence="1" id="KW-0255">Endonuclease</keyword>
<dbReference type="RefSeq" id="WP_052698844.1">
    <property type="nucleotide sequence ID" value="NZ_CP011071.1"/>
</dbReference>
<evidence type="ECO:0000313" key="2">
    <source>
        <dbReference type="Proteomes" id="UP000032726"/>
    </source>
</evidence>
<dbReference type="STRING" id="516051.VC82_141"/>
<organism evidence="1 2">
    <name type="scientific">Flagellimonas lutaonensis</name>
    <dbReference type="NCBI Taxonomy" id="516051"/>
    <lineage>
        <taxon>Bacteria</taxon>
        <taxon>Pseudomonadati</taxon>
        <taxon>Bacteroidota</taxon>
        <taxon>Flavobacteriia</taxon>
        <taxon>Flavobacteriales</taxon>
        <taxon>Flavobacteriaceae</taxon>
        <taxon>Flagellimonas</taxon>
    </lineage>
</organism>
<sequence length="314" mass="37035">MEITIEEFSELLDNKYIIVEAFREHSKASEKYIDVTFVQKDGYTWKGSIPYFYRRTGLFIETANDLVDYLNEIYPHFTKNEIEKFQATEKKRWNDEMSGKKTTKGFFDKLLDLDWNSVKYDLPNNPNWARRIQDIKEFGYTLATDTRRTVKGKYETDTHILLVPLPKGGVTGYEVMSPAFKAKAIAVMESINVYEFSKANKHGLLPDHKFPEIRWDEETRAENPDEMPEKEIKEKFQLVDNQRNQQKREVCRKCFQTGKRGTLYGINFFYQGNENWPDDIPKVGKDAEKGCVGCGWYDIQKWRESLNQFIEENK</sequence>
<dbReference type="AlphaFoldDB" id="A0A0D5YPM5"/>
<keyword evidence="2" id="KW-1185">Reference proteome</keyword>
<dbReference type="EMBL" id="CP011071">
    <property type="protein sequence ID" value="AKA33833.1"/>
    <property type="molecule type" value="Genomic_DNA"/>
</dbReference>
<evidence type="ECO:0000313" key="1">
    <source>
        <dbReference type="EMBL" id="AKA33833.1"/>
    </source>
</evidence>
<dbReference type="PATRIC" id="fig|516051.4.peg.146"/>
<keyword evidence="1" id="KW-0540">Nuclease</keyword>
<accession>A0A0D5YPM5</accession>
<protein>
    <submittedName>
        <fullName evidence="1">Putative type II restriction endonuclease</fullName>
    </submittedName>
</protein>
<gene>
    <name evidence="1" type="ORF">VC82_141</name>
</gene>
<dbReference type="HOGENOM" id="CLU_927316_0_0_10"/>
<proteinExistence type="predicted"/>
<reference evidence="1 2" key="1">
    <citation type="submission" date="2015-03" db="EMBL/GenBank/DDBJ databases">
        <title>Complete genome sequence of Muricauda lutaonensis CC-HSB-11T, isolated from a coastal hot spring.</title>
        <authorList>
            <person name="Kim K.M."/>
        </authorList>
    </citation>
    <scope>NUCLEOTIDE SEQUENCE [LARGE SCALE GENOMIC DNA]</scope>
    <source>
        <strain evidence="1 2">CC-HSB-11</strain>
    </source>
</reference>
<name>A0A0D5YPM5_9FLAO</name>
<dbReference type="GO" id="GO:0004519">
    <property type="term" value="F:endonuclease activity"/>
    <property type="evidence" value="ECO:0007669"/>
    <property type="project" value="UniProtKB-KW"/>
</dbReference>
<dbReference type="REBASE" id="109839">
    <property type="entry name" value="Mlu11ORF142P"/>
</dbReference>
<dbReference type="KEGG" id="mlt:VC82_141"/>